<organism evidence="2 3">
    <name type="scientific">Candidatus Wirthbacteria bacterium CG2_30_54_11</name>
    <dbReference type="NCBI Taxonomy" id="1817892"/>
    <lineage>
        <taxon>Bacteria</taxon>
        <taxon>Candidatus Wirthbacteria</taxon>
    </lineage>
</organism>
<dbReference type="Proteomes" id="UP000183245">
    <property type="component" value="Unassembled WGS sequence"/>
</dbReference>
<comment type="similarity">
    <text evidence="1">Belongs to the phD/YefM antitoxin family.</text>
</comment>
<evidence type="ECO:0000256" key="1">
    <source>
        <dbReference type="ARBA" id="ARBA00009981"/>
    </source>
</evidence>
<accession>A0A1J5IU97</accession>
<name>A0A1J5IU97_9BACT</name>
<comment type="caution">
    <text evidence="2">The sequence shown here is derived from an EMBL/GenBank/DDBJ whole genome shotgun (WGS) entry which is preliminary data.</text>
</comment>
<dbReference type="SUPFAM" id="SSF143120">
    <property type="entry name" value="YefM-like"/>
    <property type="match status" value="1"/>
</dbReference>
<evidence type="ECO:0000313" key="2">
    <source>
        <dbReference type="EMBL" id="OIP96743.1"/>
    </source>
</evidence>
<proteinExistence type="inferred from homology"/>
<dbReference type="STRING" id="1817892.AUK40_04535"/>
<evidence type="ECO:0000313" key="3">
    <source>
        <dbReference type="Proteomes" id="UP000183245"/>
    </source>
</evidence>
<dbReference type="EMBL" id="MNZT01000078">
    <property type="protein sequence ID" value="OIP96743.1"/>
    <property type="molecule type" value="Genomic_DNA"/>
</dbReference>
<dbReference type="AlphaFoldDB" id="A0A1J5IU97"/>
<dbReference type="Gene3D" id="3.40.1620.10">
    <property type="entry name" value="YefM-like domain"/>
    <property type="match status" value="1"/>
</dbReference>
<sequence length="63" mass="7321">MEFISSALIRSQFSDILAQTYYQNKKFMIRKSNRPMAILLSIEEYEQLAGVPSKKPKGRKNKP</sequence>
<reference evidence="2 3" key="1">
    <citation type="journal article" date="2016" name="Environ. Microbiol.">
        <title>Genomic resolution of a cold subsurface aquifer community provides metabolic insights for novel microbes adapted to high CO concentrations.</title>
        <authorList>
            <person name="Probst A.J."/>
            <person name="Castelle C.J."/>
            <person name="Singh A."/>
            <person name="Brown C.T."/>
            <person name="Anantharaman K."/>
            <person name="Sharon I."/>
            <person name="Hug L.A."/>
            <person name="Burstein D."/>
            <person name="Emerson J.B."/>
            <person name="Thomas B.C."/>
            <person name="Banfield J.F."/>
        </authorList>
    </citation>
    <scope>NUCLEOTIDE SEQUENCE [LARGE SCALE GENOMIC DNA]</scope>
    <source>
        <strain evidence="2">CG2_30_54_11</strain>
    </source>
</reference>
<evidence type="ECO:0008006" key="4">
    <source>
        <dbReference type="Google" id="ProtNLM"/>
    </source>
</evidence>
<dbReference type="InterPro" id="IPR036165">
    <property type="entry name" value="YefM-like_sf"/>
</dbReference>
<gene>
    <name evidence="2" type="ORF">AUK40_04535</name>
</gene>
<protein>
    <recommendedName>
        <fullName evidence="4">Antitoxin</fullName>
    </recommendedName>
</protein>